<proteinExistence type="predicted"/>
<evidence type="ECO:0000313" key="4">
    <source>
        <dbReference type="Proteomes" id="UP000094020"/>
    </source>
</evidence>
<feature type="region of interest" description="Disordered" evidence="1">
    <location>
        <begin position="1"/>
        <end position="23"/>
    </location>
</feature>
<evidence type="ECO:0000313" key="3">
    <source>
        <dbReference type="EMBL" id="WWC68229.1"/>
    </source>
</evidence>
<dbReference type="AlphaFoldDB" id="A0A1B9HUN8"/>
<sequence length="258" mass="30111">MDMSTPQSDSIFSSSQSQRPTLINFSRPLPYKWNSDTVTTQSQNAFEKPVITRSSSSPIERPTIKRSSTTPIQSEYDPKLEIKKLKAGLSSLTCILDSINRPQSERRNCQHIWTNNLLNNQTTELENTIIDLTDIPNKLTKITNELFDIFKTSITELRLNDFMRSNDNYKNFEKSENNVNKLKIPKFVISNLTLNGIETEEIMEFTRKSVEKRWENIIKDDRYKIWDLEEEEIENQLKFSCDFQSERGNKTGNQDPIR</sequence>
<reference evidence="3" key="2">
    <citation type="submission" date="2013-07" db="EMBL/GenBank/DDBJ databases">
        <authorList>
            <consortium name="The Broad Institute Genome Sequencing Platform"/>
            <person name="Cuomo C."/>
            <person name="Litvintseva A."/>
            <person name="Chen Y."/>
            <person name="Heitman J."/>
            <person name="Sun S."/>
            <person name="Springer D."/>
            <person name="Dromer F."/>
            <person name="Young S.K."/>
            <person name="Zeng Q."/>
            <person name="Gargeya S."/>
            <person name="Fitzgerald M."/>
            <person name="Abouelleil A."/>
            <person name="Alvarado L."/>
            <person name="Berlin A.M."/>
            <person name="Chapman S.B."/>
            <person name="Dewar J."/>
            <person name="Goldberg J."/>
            <person name="Griggs A."/>
            <person name="Gujja S."/>
            <person name="Hansen M."/>
            <person name="Howarth C."/>
            <person name="Imamovic A."/>
            <person name="Larimer J."/>
            <person name="McCowan C."/>
            <person name="Murphy C."/>
            <person name="Pearson M."/>
            <person name="Priest M."/>
            <person name="Roberts A."/>
            <person name="Saif S."/>
            <person name="Shea T."/>
            <person name="Sykes S."/>
            <person name="Wortman J."/>
            <person name="Nusbaum C."/>
            <person name="Birren B."/>
        </authorList>
    </citation>
    <scope>NUCLEOTIDE SEQUENCE</scope>
    <source>
        <strain evidence="3">CBS 10737</strain>
    </source>
</reference>
<keyword evidence="4" id="KW-1185">Reference proteome</keyword>
<reference evidence="2" key="1">
    <citation type="submission" date="2013-07" db="EMBL/GenBank/DDBJ databases">
        <title>The Genome Sequence of Cryptococcus pinus CBS10737.</title>
        <authorList>
            <consortium name="The Broad Institute Genome Sequencing Platform"/>
            <person name="Cuomo C."/>
            <person name="Litvintseva A."/>
            <person name="Chen Y."/>
            <person name="Heitman J."/>
            <person name="Sun S."/>
            <person name="Springer D."/>
            <person name="Dromer F."/>
            <person name="Young S.K."/>
            <person name="Zeng Q."/>
            <person name="Gargeya S."/>
            <person name="Fitzgerald M."/>
            <person name="Abouelleil A."/>
            <person name="Alvarado L."/>
            <person name="Berlin A.M."/>
            <person name="Chapman S.B."/>
            <person name="Dewar J."/>
            <person name="Goldberg J."/>
            <person name="Griggs A."/>
            <person name="Gujja S."/>
            <person name="Hansen M."/>
            <person name="Howarth C."/>
            <person name="Imamovic A."/>
            <person name="Larimer J."/>
            <person name="McCowan C."/>
            <person name="Murphy C."/>
            <person name="Pearson M."/>
            <person name="Priest M."/>
            <person name="Roberts A."/>
            <person name="Saif S."/>
            <person name="Shea T."/>
            <person name="Sykes S."/>
            <person name="Wortman J."/>
            <person name="Nusbaum C."/>
            <person name="Birren B."/>
        </authorList>
    </citation>
    <scope>NUCLEOTIDE SEQUENCE [LARGE SCALE GENOMIC DNA]</scope>
    <source>
        <strain evidence="2">CBS 10737</strain>
    </source>
</reference>
<gene>
    <name evidence="2" type="ORF">I206_06754</name>
    <name evidence="3" type="ORF">I206_102152</name>
</gene>
<dbReference type="OrthoDB" id="10653203at2759"/>
<evidence type="ECO:0000313" key="2">
    <source>
        <dbReference type="EMBL" id="OCF46980.1"/>
    </source>
</evidence>
<dbReference type="EMBL" id="CP144520">
    <property type="protein sequence ID" value="WWC68229.1"/>
    <property type="molecule type" value="Genomic_DNA"/>
</dbReference>
<dbReference type="Proteomes" id="UP000094020">
    <property type="component" value="Chromosome 2"/>
</dbReference>
<organism evidence="2">
    <name type="scientific">Kwoniella pini CBS 10737</name>
    <dbReference type="NCBI Taxonomy" id="1296096"/>
    <lineage>
        <taxon>Eukaryota</taxon>
        <taxon>Fungi</taxon>
        <taxon>Dikarya</taxon>
        <taxon>Basidiomycota</taxon>
        <taxon>Agaricomycotina</taxon>
        <taxon>Tremellomycetes</taxon>
        <taxon>Tremellales</taxon>
        <taxon>Cryptococcaceae</taxon>
        <taxon>Kwoniella</taxon>
    </lineage>
</organism>
<evidence type="ECO:0000256" key="1">
    <source>
        <dbReference type="SAM" id="MobiDB-lite"/>
    </source>
</evidence>
<dbReference type="GeneID" id="30175123"/>
<dbReference type="KEGG" id="kpin:30175123"/>
<name>A0A1B9HUN8_9TREE</name>
<protein>
    <submittedName>
        <fullName evidence="2">Uncharacterized protein</fullName>
    </submittedName>
</protein>
<reference evidence="2" key="3">
    <citation type="submission" date="2016-07" db="EMBL/GenBank/DDBJ databases">
        <title>Evolution of pathogenesis and genome organization in the Tremellales.</title>
        <authorList>
            <person name="Cuomo C."/>
            <person name="Litvintseva A."/>
            <person name="Heitman J."/>
            <person name="Chen Y."/>
            <person name="Sun S."/>
            <person name="Springer D."/>
            <person name="Dromer F."/>
            <person name="Young S."/>
            <person name="Zeng Q."/>
            <person name="Chapman S."/>
            <person name="Gujja S."/>
            <person name="Saif S."/>
            <person name="Birren B."/>
        </authorList>
    </citation>
    <scope>NUCLEOTIDE SEQUENCE</scope>
    <source>
        <strain evidence="2">CBS 10737</strain>
    </source>
</reference>
<reference evidence="3" key="4">
    <citation type="submission" date="2024-02" db="EMBL/GenBank/DDBJ databases">
        <title>Comparative genomics of Cryptococcus and Kwoniella reveals pathogenesis evolution and contrasting modes of karyotype evolution via chromosome fusion or intercentromeric recombination.</title>
        <authorList>
            <person name="Coelho M.A."/>
            <person name="David-Palma M."/>
            <person name="Shea T."/>
            <person name="Bowers K."/>
            <person name="McGinley-Smith S."/>
            <person name="Mohammad A.W."/>
            <person name="Gnirke A."/>
            <person name="Yurkov A.M."/>
            <person name="Nowrousian M."/>
            <person name="Sun S."/>
            <person name="Cuomo C.A."/>
            <person name="Heitman J."/>
        </authorList>
    </citation>
    <scope>NUCLEOTIDE SEQUENCE</scope>
    <source>
        <strain evidence="3">CBS 10737</strain>
    </source>
</reference>
<dbReference type="EMBL" id="KV700117">
    <property type="protein sequence ID" value="OCF46980.1"/>
    <property type="molecule type" value="Genomic_DNA"/>
</dbReference>
<feature type="compositionally biased region" description="Low complexity" evidence="1">
    <location>
        <begin position="1"/>
        <end position="18"/>
    </location>
</feature>
<dbReference type="RefSeq" id="XP_019008199.1">
    <property type="nucleotide sequence ID" value="XM_019158453.1"/>
</dbReference>
<feature type="region of interest" description="Disordered" evidence="1">
    <location>
        <begin position="49"/>
        <end position="72"/>
    </location>
</feature>
<accession>A0A1B9HUN8</accession>